<sequence>MPPPPSKRAKTVASAVSGEGIPPEIVVVASERDDDFRGEDCGSPRQRVTTTQVDTIVNYSTPVEQPTRSNVVSPVPSASSASPVPPFSSVVSAPLDPNVITRRVSLETPDINTVSNVYVDWENQRSPRVFSQDFPDSFPQHSQLHRQQSRVSLTPSLTPFLEASRERARCVTPDSFHQLSQMFAVHPEQYWVNRPSSQVSTRPSCRFATTHPDQYQVTHFLYSVF</sequence>
<evidence type="ECO:0000256" key="1">
    <source>
        <dbReference type="SAM" id="MobiDB-lite"/>
    </source>
</evidence>
<keyword evidence="3" id="KW-1185">Reference proteome</keyword>
<feature type="compositionally biased region" description="Low complexity" evidence="1">
    <location>
        <begin position="71"/>
        <end position="86"/>
    </location>
</feature>
<name>A0A4Y2UWE0_ARAVE</name>
<gene>
    <name evidence="2" type="ORF">AVEN_189918_1</name>
</gene>
<organism evidence="2 3">
    <name type="scientific">Araneus ventricosus</name>
    <name type="common">Orbweaver spider</name>
    <name type="synonym">Epeira ventricosa</name>
    <dbReference type="NCBI Taxonomy" id="182803"/>
    <lineage>
        <taxon>Eukaryota</taxon>
        <taxon>Metazoa</taxon>
        <taxon>Ecdysozoa</taxon>
        <taxon>Arthropoda</taxon>
        <taxon>Chelicerata</taxon>
        <taxon>Arachnida</taxon>
        <taxon>Araneae</taxon>
        <taxon>Araneomorphae</taxon>
        <taxon>Entelegynae</taxon>
        <taxon>Araneoidea</taxon>
        <taxon>Araneidae</taxon>
        <taxon>Araneus</taxon>
    </lineage>
</organism>
<proteinExistence type="predicted"/>
<accession>A0A4Y2UWE0</accession>
<comment type="caution">
    <text evidence="2">The sequence shown here is derived from an EMBL/GenBank/DDBJ whole genome shotgun (WGS) entry which is preliminary data.</text>
</comment>
<dbReference type="AlphaFoldDB" id="A0A4Y2UWE0"/>
<dbReference type="EMBL" id="BGPR01039987">
    <property type="protein sequence ID" value="GBO16056.1"/>
    <property type="molecule type" value="Genomic_DNA"/>
</dbReference>
<dbReference type="Proteomes" id="UP000499080">
    <property type="component" value="Unassembled WGS sequence"/>
</dbReference>
<feature type="region of interest" description="Disordered" evidence="1">
    <location>
        <begin position="1"/>
        <end position="23"/>
    </location>
</feature>
<feature type="region of interest" description="Disordered" evidence="1">
    <location>
        <begin position="64"/>
        <end position="86"/>
    </location>
</feature>
<evidence type="ECO:0000313" key="3">
    <source>
        <dbReference type="Proteomes" id="UP000499080"/>
    </source>
</evidence>
<reference evidence="2 3" key="1">
    <citation type="journal article" date="2019" name="Sci. Rep.">
        <title>Orb-weaving spider Araneus ventricosus genome elucidates the spidroin gene catalogue.</title>
        <authorList>
            <person name="Kono N."/>
            <person name="Nakamura H."/>
            <person name="Ohtoshi R."/>
            <person name="Moran D.A.P."/>
            <person name="Shinohara A."/>
            <person name="Yoshida Y."/>
            <person name="Fujiwara M."/>
            <person name="Mori M."/>
            <person name="Tomita M."/>
            <person name="Arakawa K."/>
        </authorList>
    </citation>
    <scope>NUCLEOTIDE SEQUENCE [LARGE SCALE GENOMIC DNA]</scope>
</reference>
<protein>
    <submittedName>
        <fullName evidence="2">Uncharacterized protein</fullName>
    </submittedName>
</protein>
<evidence type="ECO:0000313" key="2">
    <source>
        <dbReference type="EMBL" id="GBO16056.1"/>
    </source>
</evidence>